<feature type="domain" description="PX" evidence="16">
    <location>
        <begin position="400"/>
        <end position="529"/>
    </location>
</feature>
<gene>
    <name evidence="17" type="primary">snx1a</name>
</gene>
<keyword evidence="10" id="KW-0007">Acetylation</keyword>
<dbReference type="GO" id="GO:0035091">
    <property type="term" value="F:phosphatidylinositol binding"/>
    <property type="evidence" value="ECO:0007669"/>
    <property type="project" value="InterPro"/>
</dbReference>
<dbReference type="InterPro" id="IPR001683">
    <property type="entry name" value="PX_dom"/>
</dbReference>
<evidence type="ECO:0000256" key="13">
    <source>
        <dbReference type="ARBA" id="ARBA00023136"/>
    </source>
</evidence>
<feature type="compositionally biased region" description="Basic and acidic residues" evidence="15">
    <location>
        <begin position="356"/>
        <end position="366"/>
    </location>
</feature>
<sequence length="826" mass="91749">MPRIVGCTCTPLFEPMATSSERSPPPFPEDLEPEPDEVGDQDSDDGEDIFLGTDNPLEIKMDPSLSASDIASSTKPLSEASSPPVMDLLSEPASEASSAPMVDLLMEPASEGSSAPMVDILSEPASEASSAPMVDLLMEPAREGSSAPMVDLLMEPASEASSAPMLDLFMEPASEASSGPMMNLLMEPASDDLKEPPKPDIDPLADILNDTPLSEVKTPVAAMPQETPSDLFDDEPSELFAEPRQSNTAKQQQTSIFDEPDEDLFSEPLGEASKKPQNDFFKEALAPVAKASNVCGPLSDNYNEHPTDIFTEEAMTTLPSAVSTVSVNSKTNGVHSDEEEPDIFAEATVELSLDSPRNDRKKKEAAKPSASAPAPSVSASASKPQPKTLEELEEEVEDKFELNISITNPEKVGDGMNAYMAYKVSTQTTLPMFRSKTFTVRRRFSDFLGLYEKLSDKHTPNGYIVPPPPEKSIMGMTKVKVGKEDNSSAEFVERRRAALERYLQRVVFHPSLLQDPDVREFLERDDMPRAHNTQALSGAGFLKMINRATDSLSKMTIKMNESDVWFEEKLQEVEAEDQQLRKLHIMVDSLVGHRKGTVQWNTSVLLDRLRQTHTAISSAWPPIRHTMGFKRHMLNSPALLPPELSVNTGGFAKSVAMLGSSEDNTALSRALSQLAEVEDKMEQLHQEQAASDSFCFAELLADYIRLLGSVRASFDQRMKTWQRWQDAQNMLQKKRETEAKLLWANKPDKLQQAKDDITEWEAKVTQYERDFDRVSATVRKEVLRFEKEKACDFKKQIIKYLESLLQSQQQLIKYWEAFLPEAKAIA</sequence>
<dbReference type="Pfam" id="PF00787">
    <property type="entry name" value="PX"/>
    <property type="match status" value="1"/>
</dbReference>
<dbReference type="FunFam" id="3.30.1520.10:FF:000015">
    <property type="entry name" value="Sorting nexin 1"/>
    <property type="match status" value="1"/>
</dbReference>
<proteinExistence type="inferred from homology"/>
<keyword evidence="13" id="KW-0472">Membrane</keyword>
<feature type="compositionally biased region" description="Low complexity" evidence="15">
    <location>
        <begin position="367"/>
        <end position="387"/>
    </location>
</feature>
<feature type="region of interest" description="Disordered" evidence="15">
    <location>
        <begin position="241"/>
        <end position="274"/>
    </location>
</feature>
<reference evidence="17" key="2">
    <citation type="submission" date="2025-08" db="UniProtKB">
        <authorList>
            <consortium name="Ensembl"/>
        </authorList>
    </citation>
    <scope>IDENTIFICATION</scope>
</reference>
<dbReference type="SMART" id="SM00312">
    <property type="entry name" value="PX"/>
    <property type="match status" value="1"/>
</dbReference>
<dbReference type="GeneTree" id="ENSGT00940000155889"/>
<feature type="compositionally biased region" description="Acidic residues" evidence="15">
    <location>
        <begin position="29"/>
        <end position="48"/>
    </location>
</feature>
<keyword evidence="18" id="KW-1185">Reference proteome</keyword>
<keyword evidence="12" id="KW-0446">Lipid-binding</keyword>
<dbReference type="PANTHER" id="PTHR10555:SF129">
    <property type="entry name" value="SORTING NEXIN-1"/>
    <property type="match status" value="1"/>
</dbReference>
<feature type="compositionally biased region" description="Polar residues" evidence="15">
    <location>
        <begin position="244"/>
        <end position="256"/>
    </location>
</feature>
<dbReference type="Gene3D" id="3.30.1520.10">
    <property type="entry name" value="Phox-like domain"/>
    <property type="match status" value="1"/>
</dbReference>
<dbReference type="GO" id="GO:0005829">
    <property type="term" value="C:cytosol"/>
    <property type="evidence" value="ECO:0007669"/>
    <property type="project" value="GOC"/>
</dbReference>
<dbReference type="InterPro" id="IPR015404">
    <property type="entry name" value="Vps5_C"/>
</dbReference>
<keyword evidence="14" id="KW-0966">Cell projection</keyword>
<comment type="subcellular location">
    <subcellularLocation>
        <location evidence="2">Cell projection</location>
        <location evidence="2">Lamellipodium</location>
    </subcellularLocation>
    <subcellularLocation>
        <location evidence="1">Early endosome membrane</location>
        <topology evidence="1">Peripheral membrane protein</topology>
        <orientation evidence="1">Cytoplasmic side</orientation>
    </subcellularLocation>
    <subcellularLocation>
        <location evidence="3">Golgi apparatus</location>
        <location evidence="3">trans-Golgi network membrane</location>
        <topology evidence="3">Peripheral membrane protein</topology>
        <orientation evidence="3">Cytoplasmic side</orientation>
    </subcellularLocation>
</comment>
<evidence type="ECO:0000256" key="9">
    <source>
        <dbReference type="ARBA" id="ARBA00022927"/>
    </source>
</evidence>
<evidence type="ECO:0000313" key="18">
    <source>
        <dbReference type="Proteomes" id="UP000694402"/>
    </source>
</evidence>
<dbReference type="FunFam" id="1.20.1270.60:FF:000012">
    <property type="entry name" value="Sorting nexin 2"/>
    <property type="match status" value="1"/>
</dbReference>
<evidence type="ECO:0000256" key="4">
    <source>
        <dbReference type="ARBA" id="ARBA00010883"/>
    </source>
</evidence>
<dbReference type="AlphaFoldDB" id="A0AAZ3SCI6"/>
<dbReference type="GO" id="GO:0031901">
    <property type="term" value="C:early endosome membrane"/>
    <property type="evidence" value="ECO:0007669"/>
    <property type="project" value="UniProtKB-SubCell"/>
</dbReference>
<evidence type="ECO:0000256" key="1">
    <source>
        <dbReference type="ARBA" id="ARBA00004469"/>
    </source>
</evidence>
<evidence type="ECO:0000256" key="8">
    <source>
        <dbReference type="ARBA" id="ARBA00022753"/>
    </source>
</evidence>
<evidence type="ECO:0000256" key="6">
    <source>
        <dbReference type="ARBA" id="ARBA00022448"/>
    </source>
</evidence>
<protein>
    <recommendedName>
        <fullName evidence="5">Sorting nexin-1</fullName>
    </recommendedName>
</protein>
<organism evidence="17 18">
    <name type="scientific">Oncorhynchus tshawytscha</name>
    <name type="common">Chinook salmon</name>
    <name type="synonym">Salmo tshawytscha</name>
    <dbReference type="NCBI Taxonomy" id="74940"/>
    <lineage>
        <taxon>Eukaryota</taxon>
        <taxon>Metazoa</taxon>
        <taxon>Chordata</taxon>
        <taxon>Craniata</taxon>
        <taxon>Vertebrata</taxon>
        <taxon>Euteleostomi</taxon>
        <taxon>Actinopterygii</taxon>
        <taxon>Neopterygii</taxon>
        <taxon>Teleostei</taxon>
        <taxon>Protacanthopterygii</taxon>
        <taxon>Salmoniformes</taxon>
        <taxon>Salmonidae</taxon>
        <taxon>Salmoninae</taxon>
        <taxon>Oncorhynchus</taxon>
    </lineage>
</organism>
<dbReference type="GO" id="GO:0006886">
    <property type="term" value="P:intracellular protein transport"/>
    <property type="evidence" value="ECO:0007669"/>
    <property type="project" value="InterPro"/>
</dbReference>
<evidence type="ECO:0000256" key="2">
    <source>
        <dbReference type="ARBA" id="ARBA00004510"/>
    </source>
</evidence>
<dbReference type="Proteomes" id="UP000694402">
    <property type="component" value="Unassembled WGS sequence"/>
</dbReference>
<feature type="compositionally biased region" description="Polar residues" evidence="15">
    <location>
        <begin position="65"/>
        <end position="81"/>
    </location>
</feature>
<dbReference type="GO" id="GO:0005794">
    <property type="term" value="C:Golgi apparatus"/>
    <property type="evidence" value="ECO:0007669"/>
    <property type="project" value="UniProtKB-SubCell"/>
</dbReference>
<dbReference type="SUPFAM" id="SSF103657">
    <property type="entry name" value="BAR/IMD domain-like"/>
    <property type="match status" value="1"/>
</dbReference>
<evidence type="ECO:0000256" key="3">
    <source>
        <dbReference type="ARBA" id="ARBA00004546"/>
    </source>
</evidence>
<evidence type="ECO:0000256" key="5">
    <source>
        <dbReference type="ARBA" id="ARBA00020434"/>
    </source>
</evidence>
<feature type="region of interest" description="Disordered" evidence="15">
    <location>
        <begin position="1"/>
        <end position="97"/>
    </location>
</feature>
<reference evidence="17" key="3">
    <citation type="submission" date="2025-09" db="UniProtKB">
        <authorList>
            <consortium name="Ensembl"/>
        </authorList>
    </citation>
    <scope>IDENTIFICATION</scope>
</reference>
<dbReference type="PROSITE" id="PS50195">
    <property type="entry name" value="PX"/>
    <property type="match status" value="1"/>
</dbReference>
<dbReference type="InterPro" id="IPR036871">
    <property type="entry name" value="PX_dom_sf"/>
</dbReference>
<evidence type="ECO:0000256" key="10">
    <source>
        <dbReference type="ARBA" id="ARBA00022990"/>
    </source>
</evidence>
<keyword evidence="6" id="KW-0813">Transport</keyword>
<dbReference type="InterPro" id="IPR027267">
    <property type="entry name" value="AH/BAR_dom_sf"/>
</dbReference>
<feature type="region of interest" description="Disordered" evidence="15">
    <location>
        <begin position="349"/>
        <end position="394"/>
    </location>
</feature>
<evidence type="ECO:0000256" key="7">
    <source>
        <dbReference type="ARBA" id="ARBA00022553"/>
    </source>
</evidence>
<dbReference type="PANTHER" id="PTHR10555">
    <property type="entry name" value="SORTING NEXIN"/>
    <property type="match status" value="1"/>
</dbReference>
<keyword evidence="9" id="KW-0653">Protein transport</keyword>
<dbReference type="GO" id="GO:0030027">
    <property type="term" value="C:lamellipodium"/>
    <property type="evidence" value="ECO:0007669"/>
    <property type="project" value="UniProtKB-SubCell"/>
</dbReference>
<evidence type="ECO:0000256" key="11">
    <source>
        <dbReference type="ARBA" id="ARBA00023034"/>
    </source>
</evidence>
<evidence type="ECO:0000256" key="14">
    <source>
        <dbReference type="ARBA" id="ARBA00023273"/>
    </source>
</evidence>
<keyword evidence="7" id="KW-0597">Phosphoprotein</keyword>
<name>A0AAZ3SCI6_ONCTS</name>
<keyword evidence="11" id="KW-0333">Golgi apparatus</keyword>
<comment type="similarity">
    <text evidence="4">Belongs to the sorting nexin family.</text>
</comment>
<dbReference type="Pfam" id="PF03700">
    <property type="entry name" value="Sorting_nexin"/>
    <property type="match status" value="1"/>
</dbReference>
<evidence type="ECO:0000313" key="17">
    <source>
        <dbReference type="Ensembl" id="ENSOTSP00005150940.1"/>
    </source>
</evidence>
<accession>A0AAZ3SCI6</accession>
<dbReference type="Ensembl" id="ENSOTST00005189157.1">
    <property type="protein sequence ID" value="ENSOTSP00005150940.1"/>
    <property type="gene ID" value="ENSOTSG00005043958.2"/>
</dbReference>
<reference evidence="18" key="1">
    <citation type="journal article" date="2018" name="PLoS ONE">
        <title>Chinook salmon (Oncorhynchus tshawytscha) genome and transcriptome.</title>
        <authorList>
            <person name="Christensen K.A."/>
            <person name="Leong J.S."/>
            <person name="Sakhrani D."/>
            <person name="Biagi C.A."/>
            <person name="Minkley D.R."/>
            <person name="Withler R.E."/>
            <person name="Rondeau E.B."/>
            <person name="Koop B.F."/>
            <person name="Devlin R.H."/>
        </authorList>
    </citation>
    <scope>NUCLEOTIDE SEQUENCE [LARGE SCALE GENOMIC DNA]</scope>
</reference>
<dbReference type="Gene3D" id="1.20.1270.60">
    <property type="entry name" value="Arfaptin homology (AH) domain/BAR domain"/>
    <property type="match status" value="1"/>
</dbReference>
<evidence type="ECO:0000259" key="16">
    <source>
        <dbReference type="PROSITE" id="PS50195"/>
    </source>
</evidence>
<evidence type="ECO:0000256" key="15">
    <source>
        <dbReference type="SAM" id="MobiDB-lite"/>
    </source>
</evidence>
<dbReference type="GO" id="GO:0034498">
    <property type="term" value="P:early endosome to Golgi transport"/>
    <property type="evidence" value="ECO:0007669"/>
    <property type="project" value="TreeGrafter"/>
</dbReference>
<dbReference type="SUPFAM" id="SSF64268">
    <property type="entry name" value="PX domain"/>
    <property type="match status" value="1"/>
</dbReference>
<keyword evidence="8" id="KW-0967">Endosome</keyword>
<dbReference type="Pfam" id="PF09325">
    <property type="entry name" value="Vps5"/>
    <property type="match status" value="2"/>
</dbReference>
<dbReference type="InterPro" id="IPR005329">
    <property type="entry name" value="Sorting_nexin_N"/>
</dbReference>
<evidence type="ECO:0000256" key="12">
    <source>
        <dbReference type="ARBA" id="ARBA00023121"/>
    </source>
</evidence>